<dbReference type="InterPro" id="IPR050194">
    <property type="entry name" value="Glycosyltransferase_grp1"/>
</dbReference>
<keyword evidence="8" id="KW-1185">Reference proteome</keyword>
<feature type="domain" description="Glycosyltransferase subfamily 4-like N-terminal" evidence="6">
    <location>
        <begin position="253"/>
        <end position="374"/>
    </location>
</feature>
<gene>
    <name evidence="7" type="ORF">QMQ05_06945</name>
</gene>
<accession>A0AAU6WGX5</accession>
<dbReference type="PANTHER" id="PTHR45947">
    <property type="entry name" value="SULFOQUINOVOSYL TRANSFERASE SQD2"/>
    <property type="match status" value="1"/>
</dbReference>
<dbReference type="EMBL" id="CP125942">
    <property type="protein sequence ID" value="XAO47250.1"/>
    <property type="molecule type" value="Genomic_DNA"/>
</dbReference>
<dbReference type="PANTHER" id="PTHR45947:SF3">
    <property type="entry name" value="SULFOQUINOVOSYL TRANSFERASE SQD2"/>
    <property type="match status" value="1"/>
</dbReference>
<evidence type="ECO:0000259" key="5">
    <source>
        <dbReference type="Pfam" id="PF00534"/>
    </source>
</evidence>
<name>A0AAU6WGX5_9MICC</name>
<dbReference type="KEGG" id="gey:QMQ05_06945"/>
<keyword evidence="3" id="KW-0808">Transferase</keyword>
<reference evidence="7 8" key="1">
    <citation type="submission" date="2023-05" db="EMBL/GenBank/DDBJ databases">
        <title>Glutamicibacter sp. B1, complete genome.</title>
        <authorList>
            <person name="Long Y.H."/>
            <person name="Fang T."/>
            <person name="Li X.Y."/>
        </authorList>
    </citation>
    <scope>NUCLEOTIDE SEQUENCE [LARGE SCALE GENOMIC DNA]</scope>
    <source>
        <strain evidence="7 8">B1</strain>
    </source>
</reference>
<dbReference type="GO" id="GO:0016758">
    <property type="term" value="F:hexosyltransferase activity"/>
    <property type="evidence" value="ECO:0007669"/>
    <property type="project" value="TreeGrafter"/>
</dbReference>
<dbReference type="GO" id="GO:1901137">
    <property type="term" value="P:carbohydrate derivative biosynthetic process"/>
    <property type="evidence" value="ECO:0007669"/>
    <property type="project" value="UniProtKB-ARBA"/>
</dbReference>
<evidence type="ECO:0000313" key="7">
    <source>
        <dbReference type="EMBL" id="XAO47250.1"/>
    </source>
</evidence>
<feature type="domain" description="Glycosyl transferase family 1" evidence="5">
    <location>
        <begin position="396"/>
        <end position="556"/>
    </location>
</feature>
<protein>
    <recommendedName>
        <fullName evidence="1">D-inositol 3-phosphate glycosyltransferase</fullName>
    </recommendedName>
</protein>
<dbReference type="SUPFAM" id="SSF53756">
    <property type="entry name" value="UDP-Glycosyltransferase/glycogen phosphorylase"/>
    <property type="match status" value="1"/>
</dbReference>
<evidence type="ECO:0000313" key="8">
    <source>
        <dbReference type="Proteomes" id="UP001486888"/>
    </source>
</evidence>
<dbReference type="Gene3D" id="3.40.50.2000">
    <property type="entry name" value="Glycogen Phosphorylase B"/>
    <property type="match status" value="2"/>
</dbReference>
<dbReference type="CDD" id="cd03794">
    <property type="entry name" value="GT4_WbuB-like"/>
    <property type="match status" value="1"/>
</dbReference>
<proteinExistence type="predicted"/>
<evidence type="ECO:0000256" key="1">
    <source>
        <dbReference type="ARBA" id="ARBA00021292"/>
    </source>
</evidence>
<dbReference type="Pfam" id="PF00534">
    <property type="entry name" value="Glycos_transf_1"/>
    <property type="match status" value="1"/>
</dbReference>
<evidence type="ECO:0000259" key="6">
    <source>
        <dbReference type="Pfam" id="PF13439"/>
    </source>
</evidence>
<evidence type="ECO:0000256" key="2">
    <source>
        <dbReference type="ARBA" id="ARBA00022676"/>
    </source>
</evidence>
<dbReference type="Pfam" id="PF13439">
    <property type="entry name" value="Glyco_transf_4"/>
    <property type="match status" value="1"/>
</dbReference>
<sequence length="581" mass="65332">MSDKRNVQKRDSEIILNELELTLEELDKAHAEISRLVRIARKQKDSLLEAGMNSVGDSRTEIMSVLKNLPEITSRYDGVKALDFYTREKKYNLAQIWAKAIQTRLGKYEAFNKSLRTLHVKLGNSAEAVKLSYKLARPNDANSLAAVRKLEGRYKELHGWIPRLPGPIKPLNDRVPGRILHLVKESRPFLSNGFVARSHKNFVAEKQAGLEPIVITEPGFPNNIGNRFQGVFDGITHVRLSAGEMPYDQIPADSYLQLFAELAYEEVKRFKPEAIHVSSGRRGYDTALVGLALQAKTGIPLVYEVRSFFEGNWTGDMEIECEGETFQARMNVESICMNNADRILTIGESMKAELIERGVPEAKIGVIPNAVDPSQFSPTPRNMEISTQLGIGDIATFGYVSNMDHYRESQETLIQTCHELKVRGSKMKCVLVGGGPRMAELQKMADALEISELCIFTGPVDHNNIQEYYSLIDFFVIPRIPERAATYVTPLKPFEAMAQKKPIIVSDLPALVEIADPPNRGLSFEPGNYKALADCLQELETNRALAERIAQAGYDWVTNNRTWELNGQRYVEEFAKVRVSK</sequence>
<feature type="coiled-coil region" evidence="4">
    <location>
        <begin position="9"/>
        <end position="36"/>
    </location>
</feature>
<organism evidence="7 8">
    <name type="scientific">Glutamicibacter ectropisis</name>
    <dbReference type="NCBI Taxonomy" id="3046593"/>
    <lineage>
        <taxon>Bacteria</taxon>
        <taxon>Bacillati</taxon>
        <taxon>Actinomycetota</taxon>
        <taxon>Actinomycetes</taxon>
        <taxon>Micrococcales</taxon>
        <taxon>Micrococcaceae</taxon>
        <taxon>Glutamicibacter</taxon>
    </lineage>
</organism>
<evidence type="ECO:0000256" key="3">
    <source>
        <dbReference type="ARBA" id="ARBA00022679"/>
    </source>
</evidence>
<dbReference type="Proteomes" id="UP001486888">
    <property type="component" value="Chromosome"/>
</dbReference>
<dbReference type="AlphaFoldDB" id="A0AAU6WGX5"/>
<dbReference type="InterPro" id="IPR028098">
    <property type="entry name" value="Glyco_trans_4-like_N"/>
</dbReference>
<keyword evidence="4" id="KW-0175">Coiled coil</keyword>
<dbReference type="InterPro" id="IPR001296">
    <property type="entry name" value="Glyco_trans_1"/>
</dbReference>
<dbReference type="RefSeq" id="WP_345474127.1">
    <property type="nucleotide sequence ID" value="NZ_CP125942.1"/>
</dbReference>
<keyword evidence="2" id="KW-0328">Glycosyltransferase</keyword>
<evidence type="ECO:0000256" key="4">
    <source>
        <dbReference type="SAM" id="Coils"/>
    </source>
</evidence>